<dbReference type="Proteomes" id="UP000034076">
    <property type="component" value="Unassembled WGS sequence"/>
</dbReference>
<accession>A0A0M2NLA0</accession>
<keyword evidence="2" id="KW-1185">Reference proteome</keyword>
<organism evidence="1 2">
    <name type="scientific">Christensenella hongkongensis</name>
    <dbReference type="NCBI Taxonomy" id="270498"/>
    <lineage>
        <taxon>Bacteria</taxon>
        <taxon>Bacillati</taxon>
        <taxon>Bacillota</taxon>
        <taxon>Clostridia</taxon>
        <taxon>Christensenellales</taxon>
        <taxon>Christensenellaceae</taxon>
        <taxon>Christensenella</taxon>
    </lineage>
</organism>
<sequence>MKEGYADMLVYEATKAVSPQLEKEEGRLLGLEAELFAVEELEFLSSDLKDDMKDYYENEIAACKRNIRYFEGCA</sequence>
<evidence type="ECO:0000313" key="1">
    <source>
        <dbReference type="EMBL" id="KKI51212.1"/>
    </source>
</evidence>
<gene>
    <name evidence="1" type="ORF">CHK_1599</name>
</gene>
<dbReference type="EMBL" id="LAYJ01000088">
    <property type="protein sequence ID" value="KKI51212.1"/>
    <property type="molecule type" value="Genomic_DNA"/>
</dbReference>
<comment type="caution">
    <text evidence="1">The sequence shown here is derived from an EMBL/GenBank/DDBJ whole genome shotgun (WGS) entry which is preliminary data.</text>
</comment>
<proteinExistence type="predicted"/>
<dbReference type="STRING" id="270498.CHK_1599"/>
<name>A0A0M2NLA0_9FIRM</name>
<dbReference type="AlphaFoldDB" id="A0A0M2NLA0"/>
<reference evidence="1 2" key="1">
    <citation type="submission" date="2015-04" db="EMBL/GenBank/DDBJ databases">
        <title>Draft genome sequence of bacteremic isolate Catabacter hongkongensis type strain HKU16T.</title>
        <authorList>
            <person name="Lau S.K."/>
            <person name="Teng J.L."/>
            <person name="Huang Y."/>
            <person name="Curreem S.O."/>
            <person name="Tsui S.K."/>
            <person name="Woo P.C."/>
        </authorList>
    </citation>
    <scope>NUCLEOTIDE SEQUENCE [LARGE SCALE GENOMIC DNA]</scope>
    <source>
        <strain evidence="1 2">HKU16</strain>
    </source>
</reference>
<protein>
    <submittedName>
        <fullName evidence="1">Uncharacterized protein</fullName>
    </submittedName>
</protein>
<evidence type="ECO:0000313" key="2">
    <source>
        <dbReference type="Proteomes" id="UP000034076"/>
    </source>
</evidence>